<dbReference type="GO" id="GO:0034976">
    <property type="term" value="P:response to endoplasmic reticulum stress"/>
    <property type="evidence" value="ECO:0007669"/>
    <property type="project" value="TreeGrafter"/>
</dbReference>
<organism evidence="4 5">
    <name type="scientific">Stentor coeruleus</name>
    <dbReference type="NCBI Taxonomy" id="5963"/>
    <lineage>
        <taxon>Eukaryota</taxon>
        <taxon>Sar</taxon>
        <taxon>Alveolata</taxon>
        <taxon>Ciliophora</taxon>
        <taxon>Postciliodesmatophora</taxon>
        <taxon>Heterotrichea</taxon>
        <taxon>Heterotrichida</taxon>
        <taxon>Stentoridae</taxon>
        <taxon>Stentor</taxon>
    </lineage>
</organism>
<evidence type="ECO:0000313" key="5">
    <source>
        <dbReference type="Proteomes" id="UP000187209"/>
    </source>
</evidence>
<feature type="chain" id="PRO_5012232692" description="Thioredoxin domain-containing protein" evidence="2">
    <location>
        <begin position="22"/>
        <end position="545"/>
    </location>
</feature>
<proteinExistence type="inferred from homology"/>
<protein>
    <recommendedName>
        <fullName evidence="3">Thioredoxin domain-containing protein</fullName>
    </recommendedName>
</protein>
<evidence type="ECO:0000259" key="3">
    <source>
        <dbReference type="PROSITE" id="PS51352"/>
    </source>
</evidence>
<dbReference type="AlphaFoldDB" id="A0A1R2CFX9"/>
<dbReference type="EMBL" id="MPUH01000164">
    <property type="protein sequence ID" value="OMJ87929.1"/>
    <property type="molecule type" value="Genomic_DNA"/>
</dbReference>
<feature type="domain" description="Thioredoxin" evidence="3">
    <location>
        <begin position="431"/>
        <end position="541"/>
    </location>
</feature>
<dbReference type="PROSITE" id="PS51352">
    <property type="entry name" value="THIOREDOXIN_2"/>
    <property type="match status" value="1"/>
</dbReference>
<dbReference type="Gene3D" id="3.40.30.10">
    <property type="entry name" value="Glutaredoxin"/>
    <property type="match status" value="2"/>
</dbReference>
<reference evidence="4 5" key="1">
    <citation type="submission" date="2016-11" db="EMBL/GenBank/DDBJ databases">
        <title>The macronuclear genome of Stentor coeruleus: a giant cell with tiny introns.</title>
        <authorList>
            <person name="Slabodnick M."/>
            <person name="Ruby J.G."/>
            <person name="Reiff S.B."/>
            <person name="Swart E.C."/>
            <person name="Gosai S."/>
            <person name="Prabakaran S."/>
            <person name="Witkowska E."/>
            <person name="Larue G.E."/>
            <person name="Fisher S."/>
            <person name="Freeman R.M."/>
            <person name="Gunawardena J."/>
            <person name="Chu W."/>
            <person name="Stover N.A."/>
            <person name="Gregory B.D."/>
            <person name="Nowacki M."/>
            <person name="Derisi J."/>
            <person name="Roy S.W."/>
            <person name="Marshall W.F."/>
            <person name="Sood P."/>
        </authorList>
    </citation>
    <scope>NUCLEOTIDE SEQUENCE [LARGE SCALE GENOMIC DNA]</scope>
    <source>
        <strain evidence="4">WM001</strain>
    </source>
</reference>
<evidence type="ECO:0000256" key="1">
    <source>
        <dbReference type="ARBA" id="ARBA00006347"/>
    </source>
</evidence>
<evidence type="ECO:0000313" key="4">
    <source>
        <dbReference type="EMBL" id="OMJ87929.1"/>
    </source>
</evidence>
<dbReference type="OrthoDB" id="59470at2759"/>
<dbReference type="Pfam" id="PF00085">
    <property type="entry name" value="Thioredoxin"/>
    <property type="match status" value="1"/>
</dbReference>
<keyword evidence="5" id="KW-1185">Reference proteome</keyword>
<evidence type="ECO:0000256" key="2">
    <source>
        <dbReference type="SAM" id="SignalP"/>
    </source>
</evidence>
<comment type="caution">
    <text evidence="4">The sequence shown here is derived from an EMBL/GenBank/DDBJ whole genome shotgun (WGS) entry which is preliminary data.</text>
</comment>
<feature type="signal peptide" evidence="2">
    <location>
        <begin position="1"/>
        <end position="21"/>
    </location>
</feature>
<sequence>MFASLLKRGLLLGAVTSLSTSALYSEDLSETLRTLKILQFHKDYQESKTLESSSPTLVYLYDIHEIDKADSKLTELFSKAHTFGYSIQKKFIGENEDANYIKEKLSMSNEELDLRLRHHSNFVFVHKEKLFKPPMGINIPDVDSWVAKCQSPIIKMTSTQYFGFSRRYINDDEAFIILVKNLNEDTKLVVEKYSRYKYKVPFIQLDDATADRLQIKDGVTIVRPFSKYDGDFDINDLGKLKHIHFENQDLNFENFDSWVKQNSTPKLTYCDSFDKIYPMFNKIYNGPLKAMYVLTSQMNPNSKKYEEMLKALLKIQEKYAGNLQVIILPNDEITKKLGVLRDKKLRMFRKPEVRFLDFSKMIGTEENQGKFPVIDCSDDKSKCGELVDSYYTRKNNFDKKITYEFLEQFVDESLKGEYAQYYETDTLPCSAIRKLCARDFTKEVIDYDGDVIVELYGKYCPGCRAFKSKFNEMAKRLKNEKVPVTVAKICVDYNMVPEISGKKPYTPIFWFYKKGQKEAPIEYKGKYDKEELYQFIRSNLTQEKV</sequence>
<dbReference type="SUPFAM" id="SSF52833">
    <property type="entry name" value="Thioredoxin-like"/>
    <property type="match status" value="1"/>
</dbReference>
<accession>A0A1R2CFX9</accession>
<dbReference type="PANTHER" id="PTHR18929">
    <property type="entry name" value="PROTEIN DISULFIDE ISOMERASE"/>
    <property type="match status" value="1"/>
</dbReference>
<dbReference type="GO" id="GO:0003756">
    <property type="term" value="F:protein disulfide isomerase activity"/>
    <property type="evidence" value="ECO:0007669"/>
    <property type="project" value="TreeGrafter"/>
</dbReference>
<name>A0A1R2CFX9_9CILI</name>
<dbReference type="Proteomes" id="UP000187209">
    <property type="component" value="Unassembled WGS sequence"/>
</dbReference>
<dbReference type="InterPro" id="IPR013766">
    <property type="entry name" value="Thioredoxin_domain"/>
</dbReference>
<keyword evidence="2" id="KW-0732">Signal</keyword>
<dbReference type="InterPro" id="IPR036249">
    <property type="entry name" value="Thioredoxin-like_sf"/>
</dbReference>
<gene>
    <name evidence="4" type="ORF">SteCoe_10256</name>
</gene>
<dbReference type="GO" id="GO:0005783">
    <property type="term" value="C:endoplasmic reticulum"/>
    <property type="evidence" value="ECO:0007669"/>
    <property type="project" value="TreeGrafter"/>
</dbReference>
<dbReference type="GO" id="GO:0006457">
    <property type="term" value="P:protein folding"/>
    <property type="evidence" value="ECO:0007669"/>
    <property type="project" value="TreeGrafter"/>
</dbReference>
<comment type="similarity">
    <text evidence="1">Belongs to the protein disulfide isomerase family.</text>
</comment>